<sequence>MLELALWEKLREIQNSKSVEGLMGIEAQETPVSNFNEDGSPIEDSAAMSATEELSTREPAIGQASFSTVEEFPALPSTNKTYENSDNSSKPSWAQMLGTPSTSKGKANLIYTPPTLIRGIGTAKMNSSNFKDNIKNNESIVVGNFIGKRLPYKYLKDSLSKVWGLKSDFEMTLKRNNNYFFRFGNDEDRERVLEMGSFHLASRMFILRPWRPFIEFEPTEVSFIPIWVILKDVPDQFMNAKGIELIASIVGKPLCLDRASEERKHKSFIRVCVEVEVSSLLPSSLPLLIDEKFTINVIVEYNWVPVKCIDCNIFGHSPMTCPIKAAEFQAKKAKDEENKKMRLEAENKENFQVGNKKSVISKNNEHQKGKGVEKKDGWEYPKYTAKKSASTNNVGITAFISVDLTEEIEVMNENPLVSNIKQGDLARSASFNKLASCSNLTRACSRLNEKAKEAKTLERQRDKEAMEEEKTKQLAKDMTIFFPT</sequence>
<dbReference type="Proteomes" id="UP000541444">
    <property type="component" value="Unassembled WGS sequence"/>
</dbReference>
<proteinExistence type="predicted"/>
<dbReference type="Pfam" id="PF14111">
    <property type="entry name" value="DUF4283"/>
    <property type="match status" value="1"/>
</dbReference>
<accession>A0A7J7NTW6</accession>
<name>A0A7J7NTW6_9MAGN</name>
<feature type="region of interest" description="Disordered" evidence="2">
    <location>
        <begin position="76"/>
        <end position="100"/>
    </location>
</feature>
<dbReference type="AlphaFoldDB" id="A0A7J7NTW6"/>
<feature type="region of interest" description="Disordered" evidence="2">
    <location>
        <begin position="28"/>
        <end position="52"/>
    </location>
</feature>
<dbReference type="OrthoDB" id="1939300at2759"/>
<protein>
    <recommendedName>
        <fullName evidence="3">DUF4283 domain-containing protein</fullName>
    </recommendedName>
</protein>
<keyword evidence="1" id="KW-0175">Coiled coil</keyword>
<dbReference type="PANTHER" id="PTHR31286">
    <property type="entry name" value="GLYCINE-RICH CELL WALL STRUCTURAL PROTEIN 1.8-LIKE"/>
    <property type="match status" value="1"/>
</dbReference>
<comment type="caution">
    <text evidence="4">The sequence shown here is derived from an EMBL/GenBank/DDBJ whole genome shotgun (WGS) entry which is preliminary data.</text>
</comment>
<feature type="coiled-coil region" evidence="1">
    <location>
        <begin position="437"/>
        <end position="467"/>
    </location>
</feature>
<evidence type="ECO:0000256" key="2">
    <source>
        <dbReference type="SAM" id="MobiDB-lite"/>
    </source>
</evidence>
<evidence type="ECO:0000256" key="1">
    <source>
        <dbReference type="SAM" id="Coils"/>
    </source>
</evidence>
<dbReference type="InterPro" id="IPR025558">
    <property type="entry name" value="DUF4283"/>
</dbReference>
<dbReference type="PANTHER" id="PTHR31286:SF180">
    <property type="entry name" value="OS10G0362600 PROTEIN"/>
    <property type="match status" value="1"/>
</dbReference>
<organism evidence="4 5">
    <name type="scientific">Kingdonia uniflora</name>
    <dbReference type="NCBI Taxonomy" id="39325"/>
    <lineage>
        <taxon>Eukaryota</taxon>
        <taxon>Viridiplantae</taxon>
        <taxon>Streptophyta</taxon>
        <taxon>Embryophyta</taxon>
        <taxon>Tracheophyta</taxon>
        <taxon>Spermatophyta</taxon>
        <taxon>Magnoliopsida</taxon>
        <taxon>Ranunculales</taxon>
        <taxon>Circaeasteraceae</taxon>
        <taxon>Kingdonia</taxon>
    </lineage>
</organism>
<keyword evidence="5" id="KW-1185">Reference proteome</keyword>
<evidence type="ECO:0000313" key="5">
    <source>
        <dbReference type="Proteomes" id="UP000541444"/>
    </source>
</evidence>
<evidence type="ECO:0000313" key="4">
    <source>
        <dbReference type="EMBL" id="KAF6170490.1"/>
    </source>
</evidence>
<dbReference type="EMBL" id="JACGCM010000580">
    <property type="protein sequence ID" value="KAF6170490.1"/>
    <property type="molecule type" value="Genomic_DNA"/>
</dbReference>
<feature type="domain" description="DUF4283" evidence="3">
    <location>
        <begin position="135"/>
        <end position="218"/>
    </location>
</feature>
<gene>
    <name evidence="4" type="ORF">GIB67_031898</name>
</gene>
<evidence type="ECO:0000259" key="3">
    <source>
        <dbReference type="Pfam" id="PF14111"/>
    </source>
</evidence>
<reference evidence="4 5" key="1">
    <citation type="journal article" date="2020" name="IScience">
        <title>Genome Sequencing of the Endangered Kingdonia uniflora (Circaeasteraceae, Ranunculales) Reveals Potential Mechanisms of Evolutionary Specialization.</title>
        <authorList>
            <person name="Sun Y."/>
            <person name="Deng T."/>
            <person name="Zhang A."/>
            <person name="Moore M.J."/>
            <person name="Landis J.B."/>
            <person name="Lin N."/>
            <person name="Zhang H."/>
            <person name="Zhang X."/>
            <person name="Huang J."/>
            <person name="Zhang X."/>
            <person name="Sun H."/>
            <person name="Wang H."/>
        </authorList>
    </citation>
    <scope>NUCLEOTIDE SEQUENCE [LARGE SCALE GENOMIC DNA]</scope>
    <source>
        <strain evidence="4">TB1705</strain>
        <tissue evidence="4">Leaf</tissue>
    </source>
</reference>
<dbReference type="InterPro" id="IPR040256">
    <property type="entry name" value="At4g02000-like"/>
</dbReference>